<dbReference type="WBParaSite" id="maker-PairedContig_3872-snap-gene-1.8-mRNA-1">
    <property type="protein sequence ID" value="maker-PairedContig_3872-snap-gene-1.8-mRNA-1"/>
    <property type="gene ID" value="maker-PairedContig_3872-snap-gene-1.8"/>
</dbReference>
<reference evidence="2" key="1">
    <citation type="submission" date="2016-11" db="UniProtKB">
        <authorList>
            <consortium name="WormBaseParasite"/>
        </authorList>
    </citation>
    <scope>IDENTIFICATION</scope>
    <source>
        <strain evidence="2">pt0022</strain>
    </source>
</reference>
<protein>
    <submittedName>
        <fullName evidence="2">Uncharacterized protein</fullName>
    </submittedName>
</protein>
<proteinExistence type="predicted"/>
<dbReference type="AlphaFoldDB" id="A0A1I8EQU8"/>
<name>A0A1I8EQU8_WUCBA</name>
<accession>A0A1I8EQU8</accession>
<sequence length="156" mass="18548">MRFCCSVKHIGFMRNRPSELYVYRLLMRKGFSLMDIHCTVRVSLRFLCVRNWLSWLLSFGGQLPHGDFVRASDFIRRLKKHLFAARRKWRSLGIAEPISRFASKCIRSDDTQVGRDFLYLLLKKKNFAFSWTVQIIANIFLLNWHFDTLPRIAMTI</sequence>
<keyword evidence="1" id="KW-0812">Transmembrane</keyword>
<keyword evidence="1" id="KW-1133">Transmembrane helix</keyword>
<evidence type="ECO:0000313" key="2">
    <source>
        <dbReference type="WBParaSite" id="maker-PairedContig_3872-snap-gene-1.8-mRNA-1"/>
    </source>
</evidence>
<feature type="transmembrane region" description="Helical" evidence="1">
    <location>
        <begin position="127"/>
        <end position="146"/>
    </location>
</feature>
<keyword evidence="1" id="KW-0472">Membrane</keyword>
<organism evidence="2">
    <name type="scientific">Wuchereria bancrofti</name>
    <dbReference type="NCBI Taxonomy" id="6293"/>
    <lineage>
        <taxon>Eukaryota</taxon>
        <taxon>Metazoa</taxon>
        <taxon>Ecdysozoa</taxon>
        <taxon>Nematoda</taxon>
        <taxon>Chromadorea</taxon>
        <taxon>Rhabditida</taxon>
        <taxon>Spirurina</taxon>
        <taxon>Spiruromorpha</taxon>
        <taxon>Filarioidea</taxon>
        <taxon>Onchocercidae</taxon>
        <taxon>Wuchereria</taxon>
    </lineage>
</organism>
<evidence type="ECO:0000256" key="1">
    <source>
        <dbReference type="SAM" id="Phobius"/>
    </source>
</evidence>